<comment type="caution">
    <text evidence="1">The sequence shown here is derived from an EMBL/GenBank/DDBJ whole genome shotgun (WGS) entry which is preliminary data.</text>
</comment>
<accession>A0ACB8CDI5</accession>
<proteinExistence type="predicted"/>
<evidence type="ECO:0000313" key="1">
    <source>
        <dbReference type="EMBL" id="KAH7940815.1"/>
    </source>
</evidence>
<gene>
    <name evidence="1" type="ORF">HPB49_006196</name>
</gene>
<name>A0ACB8CDI5_DERSI</name>
<sequence length="128" mass="13981">MSVTMQMMVEGEDLPPAEFSAEFGWQFAVSKRMSAKVDSANRLGGSIRENRPNVGALFRTQESGDKLKSKIISASRIPPMPKEHVKIIIRPRGRMHIAKTGPTVILPITVGPVLAIEEVVGLTPTQMS</sequence>
<protein>
    <submittedName>
        <fullName evidence="1">Uncharacterized protein</fullName>
    </submittedName>
</protein>
<dbReference type="EMBL" id="CM023476">
    <property type="protein sequence ID" value="KAH7940815.1"/>
    <property type="molecule type" value="Genomic_DNA"/>
</dbReference>
<dbReference type="Proteomes" id="UP000821865">
    <property type="component" value="Chromosome 7"/>
</dbReference>
<evidence type="ECO:0000313" key="2">
    <source>
        <dbReference type="Proteomes" id="UP000821865"/>
    </source>
</evidence>
<keyword evidence="2" id="KW-1185">Reference proteome</keyword>
<reference evidence="1" key="1">
    <citation type="submission" date="2020-05" db="EMBL/GenBank/DDBJ databases">
        <title>Large-scale comparative analyses of tick genomes elucidate their genetic diversity and vector capacities.</title>
        <authorList>
            <person name="Jia N."/>
            <person name="Wang J."/>
            <person name="Shi W."/>
            <person name="Du L."/>
            <person name="Sun Y."/>
            <person name="Zhan W."/>
            <person name="Jiang J."/>
            <person name="Wang Q."/>
            <person name="Zhang B."/>
            <person name="Ji P."/>
            <person name="Sakyi L.B."/>
            <person name="Cui X."/>
            <person name="Yuan T."/>
            <person name="Jiang B."/>
            <person name="Yang W."/>
            <person name="Lam T.T.-Y."/>
            <person name="Chang Q."/>
            <person name="Ding S."/>
            <person name="Wang X."/>
            <person name="Zhu J."/>
            <person name="Ruan X."/>
            <person name="Zhao L."/>
            <person name="Wei J."/>
            <person name="Que T."/>
            <person name="Du C."/>
            <person name="Cheng J."/>
            <person name="Dai P."/>
            <person name="Han X."/>
            <person name="Huang E."/>
            <person name="Gao Y."/>
            <person name="Liu J."/>
            <person name="Shao H."/>
            <person name="Ye R."/>
            <person name="Li L."/>
            <person name="Wei W."/>
            <person name="Wang X."/>
            <person name="Wang C."/>
            <person name="Yang T."/>
            <person name="Huo Q."/>
            <person name="Li W."/>
            <person name="Guo W."/>
            <person name="Chen H."/>
            <person name="Zhou L."/>
            <person name="Ni X."/>
            <person name="Tian J."/>
            <person name="Zhou Y."/>
            <person name="Sheng Y."/>
            <person name="Liu T."/>
            <person name="Pan Y."/>
            <person name="Xia L."/>
            <person name="Li J."/>
            <person name="Zhao F."/>
            <person name="Cao W."/>
        </authorList>
    </citation>
    <scope>NUCLEOTIDE SEQUENCE</scope>
    <source>
        <strain evidence="1">Dsil-2018</strain>
    </source>
</reference>
<organism evidence="1 2">
    <name type="scientific">Dermacentor silvarum</name>
    <name type="common">Tick</name>
    <dbReference type="NCBI Taxonomy" id="543639"/>
    <lineage>
        <taxon>Eukaryota</taxon>
        <taxon>Metazoa</taxon>
        <taxon>Ecdysozoa</taxon>
        <taxon>Arthropoda</taxon>
        <taxon>Chelicerata</taxon>
        <taxon>Arachnida</taxon>
        <taxon>Acari</taxon>
        <taxon>Parasitiformes</taxon>
        <taxon>Ixodida</taxon>
        <taxon>Ixodoidea</taxon>
        <taxon>Ixodidae</taxon>
        <taxon>Rhipicephalinae</taxon>
        <taxon>Dermacentor</taxon>
    </lineage>
</organism>